<accession>A0AAP2E385</accession>
<comment type="caution">
    <text evidence="1">The sequence shown here is derived from an EMBL/GenBank/DDBJ whole genome shotgun (WGS) entry which is preliminary data.</text>
</comment>
<name>A0AAP2E385_9BACT</name>
<dbReference type="InterPro" id="IPR028994">
    <property type="entry name" value="Integrin_alpha_N"/>
</dbReference>
<sequence length="183" mass="20734">MKKLFARGDFDGDGGEDTIFQHNYSRLTRTEIDNSPDPTQNEWDTVVQWFVDRDADVYLTTHKNNQDTLHVGPAQGLYCLINIGDINADGKDEIALVIDYLDVSNVNSCEIYSLCNNKWTRLKQFGVHEDAFNVTAAKTPIFDSIKGYLEKQNGTWVYNDYSQGHDGAKEVGEMLALKLDKCK</sequence>
<organism evidence="1 2">
    <name type="scientific">Dawidia cretensis</name>
    <dbReference type="NCBI Taxonomy" id="2782350"/>
    <lineage>
        <taxon>Bacteria</taxon>
        <taxon>Pseudomonadati</taxon>
        <taxon>Bacteroidota</taxon>
        <taxon>Cytophagia</taxon>
        <taxon>Cytophagales</taxon>
        <taxon>Chryseotaleaceae</taxon>
        <taxon>Dawidia</taxon>
    </lineage>
</organism>
<dbReference type="Proteomes" id="UP001319080">
    <property type="component" value="Unassembled WGS sequence"/>
</dbReference>
<dbReference type="AlphaFoldDB" id="A0AAP2E385"/>
<evidence type="ECO:0000313" key="2">
    <source>
        <dbReference type="Proteomes" id="UP001319080"/>
    </source>
</evidence>
<proteinExistence type="predicted"/>
<protein>
    <submittedName>
        <fullName evidence="1">Uncharacterized protein</fullName>
    </submittedName>
</protein>
<dbReference type="EMBL" id="JAHESE010000053">
    <property type="protein sequence ID" value="MBT1712186.1"/>
    <property type="molecule type" value="Genomic_DNA"/>
</dbReference>
<dbReference type="SUPFAM" id="SSF69318">
    <property type="entry name" value="Integrin alpha N-terminal domain"/>
    <property type="match status" value="1"/>
</dbReference>
<reference evidence="1 2" key="1">
    <citation type="submission" date="2021-05" db="EMBL/GenBank/DDBJ databases">
        <title>A Polyphasic approach of four new species of the genus Ohtaekwangia: Ohtaekwangia histidinii sp. nov., Ohtaekwangia cretensis sp. nov., Ohtaekwangia indiensis sp. nov., Ohtaekwangia reichenbachii sp. nov. from diverse environment.</title>
        <authorList>
            <person name="Octaviana S."/>
        </authorList>
    </citation>
    <scope>NUCLEOTIDE SEQUENCE [LARGE SCALE GENOMIC DNA]</scope>
    <source>
        <strain evidence="1 2">PWU5</strain>
    </source>
</reference>
<evidence type="ECO:0000313" key="1">
    <source>
        <dbReference type="EMBL" id="MBT1712186.1"/>
    </source>
</evidence>
<keyword evidence="2" id="KW-1185">Reference proteome</keyword>
<dbReference type="RefSeq" id="WP_254087753.1">
    <property type="nucleotide sequence ID" value="NZ_JAHESE010000053.1"/>
</dbReference>
<gene>
    <name evidence="1" type="ORF">KK062_28350</name>
</gene>